<dbReference type="PANTHER" id="PTHR22777:SF17">
    <property type="entry name" value="UPF0053 PROTEIN SLL0260"/>
    <property type="match status" value="1"/>
</dbReference>
<dbReference type="InterPro" id="IPR036318">
    <property type="entry name" value="FAD-bd_PCMH-like_sf"/>
</dbReference>
<comment type="subcellular location">
    <subcellularLocation>
        <location evidence="1">Membrane</location>
        <topology evidence="1">Multi-pass membrane protein</topology>
    </subcellularLocation>
</comment>
<evidence type="ECO:0000256" key="10">
    <source>
        <dbReference type="SAM" id="Phobius"/>
    </source>
</evidence>
<dbReference type="Pfam" id="PF03471">
    <property type="entry name" value="CorC_HlyC"/>
    <property type="match status" value="1"/>
</dbReference>
<evidence type="ECO:0000259" key="11">
    <source>
        <dbReference type="PROSITE" id="PS51371"/>
    </source>
</evidence>
<accession>A0A7S0ZF19</accession>
<feature type="region of interest" description="Disordered" evidence="9">
    <location>
        <begin position="450"/>
        <end position="470"/>
    </location>
</feature>
<proteinExistence type="predicted"/>
<dbReference type="SUPFAM" id="SSF56176">
    <property type="entry name" value="FAD-binding/transporter-associated domain-like"/>
    <property type="match status" value="1"/>
</dbReference>
<feature type="transmembrane region" description="Helical" evidence="10">
    <location>
        <begin position="269"/>
        <end position="292"/>
    </location>
</feature>
<dbReference type="Gene3D" id="3.10.580.10">
    <property type="entry name" value="CBS-domain"/>
    <property type="match status" value="1"/>
</dbReference>
<dbReference type="Pfam" id="PF00571">
    <property type="entry name" value="CBS"/>
    <property type="match status" value="2"/>
</dbReference>
<dbReference type="PANTHER" id="PTHR22777">
    <property type="entry name" value="HEMOLYSIN-RELATED"/>
    <property type="match status" value="1"/>
</dbReference>
<feature type="domain" description="CNNM transmembrane" evidence="12">
    <location>
        <begin position="184"/>
        <end position="370"/>
    </location>
</feature>
<dbReference type="AlphaFoldDB" id="A0A7S0ZF19"/>
<gene>
    <name evidence="13" type="ORF">TOLI1172_LOCUS4173</name>
</gene>
<dbReference type="GO" id="GO:0050660">
    <property type="term" value="F:flavin adenine dinucleotide binding"/>
    <property type="evidence" value="ECO:0007669"/>
    <property type="project" value="InterPro"/>
</dbReference>
<dbReference type="InterPro" id="IPR046342">
    <property type="entry name" value="CBS_dom_sf"/>
</dbReference>
<keyword evidence="4 8" id="KW-1133">Transmembrane helix</keyword>
<feature type="domain" description="CBS" evidence="11">
    <location>
        <begin position="486"/>
        <end position="543"/>
    </location>
</feature>
<keyword evidence="5 7" id="KW-0129">CBS domain</keyword>
<feature type="transmembrane region" description="Helical" evidence="10">
    <location>
        <begin position="304"/>
        <end position="324"/>
    </location>
</feature>
<dbReference type="SMART" id="SM00116">
    <property type="entry name" value="CBS"/>
    <property type="match status" value="2"/>
</dbReference>
<keyword evidence="2 8" id="KW-0812">Transmembrane</keyword>
<feature type="transmembrane region" description="Helical" evidence="10">
    <location>
        <begin position="191"/>
        <end position="212"/>
    </location>
</feature>
<feature type="transmembrane region" description="Helical" evidence="10">
    <location>
        <begin position="132"/>
        <end position="154"/>
    </location>
</feature>
<evidence type="ECO:0000256" key="1">
    <source>
        <dbReference type="ARBA" id="ARBA00004141"/>
    </source>
</evidence>
<evidence type="ECO:0000256" key="7">
    <source>
        <dbReference type="PROSITE-ProRule" id="PRU00703"/>
    </source>
</evidence>
<evidence type="ECO:0000256" key="6">
    <source>
        <dbReference type="ARBA" id="ARBA00023136"/>
    </source>
</evidence>
<dbReference type="InterPro" id="IPR002550">
    <property type="entry name" value="CNNM"/>
</dbReference>
<dbReference type="EMBL" id="HBFP01005878">
    <property type="protein sequence ID" value="CAD8819784.1"/>
    <property type="molecule type" value="Transcribed_RNA"/>
</dbReference>
<dbReference type="Gene3D" id="3.30.465.10">
    <property type="match status" value="1"/>
</dbReference>
<dbReference type="InterPro" id="IPR044751">
    <property type="entry name" value="Ion_transp-like_CBS"/>
</dbReference>
<feature type="domain" description="CBS" evidence="11">
    <location>
        <begin position="389"/>
        <end position="448"/>
    </location>
</feature>
<protein>
    <recommendedName>
        <fullName evidence="14">CNNM transmembrane domain-containing protein</fullName>
    </recommendedName>
</protein>
<dbReference type="PROSITE" id="PS51371">
    <property type="entry name" value="CBS"/>
    <property type="match status" value="2"/>
</dbReference>
<evidence type="ECO:0000256" key="9">
    <source>
        <dbReference type="SAM" id="MobiDB-lite"/>
    </source>
</evidence>
<evidence type="ECO:0000256" key="5">
    <source>
        <dbReference type="ARBA" id="ARBA00023122"/>
    </source>
</evidence>
<sequence>MSDLTVEGSGVVLRGKGTEYFKERGVERVERCDGFGYDKCMMFVGLSWNTTVSGKSGLRIGGGSASCGRVMLSDRVRCKEKRMVPVQWQDLKRNQRKFSLSAVDSTHCNQNISPSLLTVDGSKGSKGSKRKIAVKVVVLVLAAILGIASAAKIVPAMANVTSRNASSLAMSMAVGAETTAKELSRNDQKNILLVFMGLFTIGSFLAGAETAITTMWPWKVRELSDEEGEGSVFRELEKDVTRYLTTILIATTLCTILSTSLITELATSVFGPASLGIITILLTIFFLFFGEILPKSLAVHNSQLVARAMLPVIHAMSVVLYPVGKILAFISNMFLKAFGLPSSSEVGVSEQELRLIVAGANASGSIEKFESRMITNVLDLNEKEVQEMMCPRVDMVAIDSQTTLRQFLVIQKKTRFSRMPVYAGTIDNIIGVVYAKSLLVYLDRNLSPYSDMSSGENSAPADGSSKPKRSAMAQQAYLDEVTVGDLAEGAFFVPETMSSWVALEEMRKRRLHMAIVVDEYGGTAGLVTLEDILEELVGEIYDEDDSRDPEDPDMTRVSDNEFRILGQADLELVVEALKLEISEEEMHDWGTISGILCHQMGGIPAVGDWHVLGNVCFTVTMADERRILQLRAEVLDNDRREHLTKLQATLEDEEEKMNNPDERRQSLGISGGASSRNGNGPSFDNSRRRISLGSDDDDAEDSFDPSEDDRTL</sequence>
<feature type="region of interest" description="Disordered" evidence="9">
    <location>
        <begin position="648"/>
        <end position="712"/>
    </location>
</feature>
<dbReference type="CDD" id="cd04590">
    <property type="entry name" value="CBS_pair_CorC_HlyC_assoc"/>
    <property type="match status" value="1"/>
</dbReference>
<evidence type="ECO:0000256" key="3">
    <source>
        <dbReference type="ARBA" id="ARBA00022737"/>
    </source>
</evidence>
<feature type="compositionally biased region" description="Polar residues" evidence="9">
    <location>
        <begin position="672"/>
        <end position="684"/>
    </location>
</feature>
<dbReference type="GO" id="GO:0016020">
    <property type="term" value="C:membrane"/>
    <property type="evidence" value="ECO:0007669"/>
    <property type="project" value="UniProtKB-SubCell"/>
</dbReference>
<evidence type="ECO:0000256" key="2">
    <source>
        <dbReference type="ARBA" id="ARBA00022692"/>
    </source>
</evidence>
<dbReference type="InterPro" id="IPR016169">
    <property type="entry name" value="FAD-bd_PCMH_sub2"/>
</dbReference>
<dbReference type="InterPro" id="IPR000644">
    <property type="entry name" value="CBS_dom"/>
</dbReference>
<keyword evidence="6 8" id="KW-0472">Membrane</keyword>
<dbReference type="InterPro" id="IPR005170">
    <property type="entry name" value="Transptr-assoc_dom"/>
</dbReference>
<dbReference type="Pfam" id="PF01595">
    <property type="entry name" value="CNNM"/>
    <property type="match status" value="1"/>
</dbReference>
<keyword evidence="3" id="KW-0677">Repeat</keyword>
<name>A0A7S0ZF19_9RHOD</name>
<dbReference type="SUPFAM" id="SSF54631">
    <property type="entry name" value="CBS-domain pair"/>
    <property type="match status" value="1"/>
</dbReference>
<organism evidence="13">
    <name type="scientific">Timspurckia oligopyrenoides</name>
    <dbReference type="NCBI Taxonomy" id="708627"/>
    <lineage>
        <taxon>Eukaryota</taxon>
        <taxon>Rhodophyta</taxon>
        <taxon>Bangiophyceae</taxon>
        <taxon>Porphyridiales</taxon>
        <taxon>Porphyridiaceae</taxon>
        <taxon>Timspurckia</taxon>
    </lineage>
</organism>
<dbReference type="SMART" id="SM01091">
    <property type="entry name" value="CorC_HlyC"/>
    <property type="match status" value="1"/>
</dbReference>
<evidence type="ECO:0000256" key="4">
    <source>
        <dbReference type="ARBA" id="ARBA00022989"/>
    </source>
</evidence>
<feature type="transmembrane region" description="Helical" evidence="10">
    <location>
        <begin position="243"/>
        <end position="263"/>
    </location>
</feature>
<feature type="compositionally biased region" description="Acidic residues" evidence="9">
    <location>
        <begin position="694"/>
        <end position="712"/>
    </location>
</feature>
<reference evidence="13" key="1">
    <citation type="submission" date="2021-01" db="EMBL/GenBank/DDBJ databases">
        <authorList>
            <person name="Corre E."/>
            <person name="Pelletier E."/>
            <person name="Niang G."/>
            <person name="Scheremetjew M."/>
            <person name="Finn R."/>
            <person name="Kale V."/>
            <person name="Holt S."/>
            <person name="Cochrane G."/>
            <person name="Meng A."/>
            <person name="Brown T."/>
            <person name="Cohen L."/>
        </authorList>
    </citation>
    <scope>NUCLEOTIDE SEQUENCE</scope>
    <source>
        <strain evidence="13">CCMP3278</strain>
    </source>
</reference>
<evidence type="ECO:0000313" key="13">
    <source>
        <dbReference type="EMBL" id="CAD8819784.1"/>
    </source>
</evidence>
<evidence type="ECO:0000256" key="8">
    <source>
        <dbReference type="PROSITE-ProRule" id="PRU01193"/>
    </source>
</evidence>
<evidence type="ECO:0000259" key="12">
    <source>
        <dbReference type="PROSITE" id="PS51846"/>
    </source>
</evidence>
<dbReference type="PROSITE" id="PS51846">
    <property type="entry name" value="CNNM"/>
    <property type="match status" value="1"/>
</dbReference>
<feature type="compositionally biased region" description="Basic and acidic residues" evidence="9">
    <location>
        <begin position="656"/>
        <end position="665"/>
    </location>
</feature>
<evidence type="ECO:0008006" key="14">
    <source>
        <dbReference type="Google" id="ProtNLM"/>
    </source>
</evidence>